<dbReference type="PANTHER" id="PTHR35801:SF1">
    <property type="entry name" value="PHOSPHOSERINE PHOSPHATASE RSBX"/>
    <property type="match status" value="1"/>
</dbReference>
<dbReference type="STRING" id="1120989.SAMN02745227_00581"/>
<dbReference type="SUPFAM" id="SSF81606">
    <property type="entry name" value="PP2C-like"/>
    <property type="match status" value="1"/>
</dbReference>
<accession>A0A1M6LN79</accession>
<dbReference type="InterPro" id="IPR001932">
    <property type="entry name" value="PPM-type_phosphatase-like_dom"/>
</dbReference>
<dbReference type="RefSeq" id="WP_072906150.1">
    <property type="nucleotide sequence ID" value="NZ_FRAI01000005.1"/>
</dbReference>
<dbReference type="PANTHER" id="PTHR35801">
    <property type="entry name" value="PHOSPHOSERINE PHOSPHATASE RSBX"/>
    <property type="match status" value="1"/>
</dbReference>
<name>A0A1M6LN79_9FIRM</name>
<reference evidence="3" key="1">
    <citation type="submission" date="2016-11" db="EMBL/GenBank/DDBJ databases">
        <authorList>
            <person name="Varghese N."/>
            <person name="Submissions S."/>
        </authorList>
    </citation>
    <scope>NUCLEOTIDE SEQUENCE [LARGE SCALE GENOMIC DNA]</scope>
    <source>
        <strain evidence="3">DSM 14826</strain>
    </source>
</reference>
<dbReference type="SMART" id="SM00331">
    <property type="entry name" value="PP2C_SIG"/>
    <property type="match status" value="1"/>
</dbReference>
<evidence type="ECO:0000313" key="2">
    <source>
        <dbReference type="EMBL" id="SHJ72686.1"/>
    </source>
</evidence>
<organism evidence="2 3">
    <name type="scientific">Anaerobranca californiensis DSM 14826</name>
    <dbReference type="NCBI Taxonomy" id="1120989"/>
    <lineage>
        <taxon>Bacteria</taxon>
        <taxon>Bacillati</taxon>
        <taxon>Bacillota</taxon>
        <taxon>Clostridia</taxon>
        <taxon>Eubacteriales</taxon>
        <taxon>Proteinivoracaceae</taxon>
        <taxon>Anaerobranca</taxon>
    </lineage>
</organism>
<gene>
    <name evidence="2" type="ORF">SAMN02745227_00581</name>
</gene>
<protein>
    <submittedName>
        <fullName evidence="2">Stage II sporulation protein E (SpoIIE)</fullName>
    </submittedName>
</protein>
<dbReference type="InterPro" id="IPR036457">
    <property type="entry name" value="PPM-type-like_dom_sf"/>
</dbReference>
<dbReference type="InterPro" id="IPR039248">
    <property type="entry name" value="Ptase_RsbX"/>
</dbReference>
<dbReference type="Pfam" id="PF07228">
    <property type="entry name" value="SpoIIE"/>
    <property type="match status" value="1"/>
</dbReference>
<dbReference type="EMBL" id="FRAI01000005">
    <property type="protein sequence ID" value="SHJ72686.1"/>
    <property type="molecule type" value="Genomic_DNA"/>
</dbReference>
<evidence type="ECO:0000259" key="1">
    <source>
        <dbReference type="SMART" id="SM00331"/>
    </source>
</evidence>
<proteinExistence type="predicted"/>
<evidence type="ECO:0000313" key="3">
    <source>
        <dbReference type="Proteomes" id="UP000243547"/>
    </source>
</evidence>
<dbReference type="AlphaFoldDB" id="A0A1M6LN79"/>
<sequence length="230" mass="24973">MLVNVSIAKVNKYGQRIGGDTAEIVERPLGGVTGIIVDGQGSGKSAKVISNSIVGKITNLISDGARDGAVARAVQDYLFTIKGGKVSATLTMISLALDTQSIIISRNGHCPVIVIDNEREIIFEEQVQPLGFYKFSKPLIKELPLKIGMTIMAYTDGLMGAGKKYNNPIKNGDIINILRETITTQNKADKILDLALQLDQQKPNDDITIMVMETSEQESIIRKINATFPL</sequence>
<dbReference type="OrthoDB" id="9763774at2"/>
<feature type="domain" description="PPM-type phosphatase" evidence="1">
    <location>
        <begin position="2"/>
        <end position="214"/>
    </location>
</feature>
<keyword evidence="3" id="KW-1185">Reference proteome</keyword>
<dbReference type="Gene3D" id="3.60.40.10">
    <property type="entry name" value="PPM-type phosphatase domain"/>
    <property type="match status" value="1"/>
</dbReference>
<dbReference type="Proteomes" id="UP000243547">
    <property type="component" value="Unassembled WGS sequence"/>
</dbReference>